<dbReference type="GO" id="GO:0006811">
    <property type="term" value="P:monoatomic ion transport"/>
    <property type="evidence" value="ECO:0007669"/>
    <property type="project" value="UniProtKB-KW"/>
</dbReference>
<keyword evidence="3" id="KW-0813">Transport</keyword>
<keyword evidence="11" id="KW-0472">Membrane</keyword>
<feature type="domain" description="SLBB" evidence="16">
    <location>
        <begin position="128"/>
        <end position="209"/>
    </location>
</feature>
<keyword evidence="6" id="KW-0812">Transmembrane</keyword>
<keyword evidence="14" id="KW-0449">Lipoprotein</keyword>
<evidence type="ECO:0000256" key="3">
    <source>
        <dbReference type="ARBA" id="ARBA00022448"/>
    </source>
</evidence>
<dbReference type="NCBIfam" id="TIGR03027">
    <property type="entry name" value="pepcterm_export"/>
    <property type="match status" value="1"/>
</dbReference>
<evidence type="ECO:0000256" key="11">
    <source>
        <dbReference type="ARBA" id="ARBA00023136"/>
    </source>
</evidence>
<dbReference type="GO" id="GO:0009279">
    <property type="term" value="C:cell outer membrane"/>
    <property type="evidence" value="ECO:0007669"/>
    <property type="project" value="UniProtKB-SubCell"/>
</dbReference>
<evidence type="ECO:0000256" key="4">
    <source>
        <dbReference type="ARBA" id="ARBA00022452"/>
    </source>
</evidence>
<dbReference type="PROSITE" id="PS51257">
    <property type="entry name" value="PROKAR_LIPOPROTEIN"/>
    <property type="match status" value="1"/>
</dbReference>
<evidence type="ECO:0000259" key="15">
    <source>
        <dbReference type="Pfam" id="PF02563"/>
    </source>
</evidence>
<keyword evidence="12" id="KW-0564">Palmitate</keyword>
<evidence type="ECO:0000256" key="5">
    <source>
        <dbReference type="ARBA" id="ARBA00022597"/>
    </source>
</evidence>
<evidence type="ECO:0000313" key="17">
    <source>
        <dbReference type="EMBL" id="PLX63053.1"/>
    </source>
</evidence>
<sequence>MLVPINKTLSSHRLLTQCLLGALVILLAGCASKYPQVTSDQPQVAPDFDYIIGPGDELNIFVWGNQELTVTVTVRPDGKITTRLVEDIEASGKTPTQLARDVEAAYSEYVKNAVVTVIVDEFVGVPTQQVRVVGEAAEPLSVPFRKHMTLLDLMIQVGGLTEFADGNKSVLIRNINGEQQIYNVRLEDLVEDGDISANLALMPGDIMIIPEAWF</sequence>
<dbReference type="AlphaFoldDB" id="A0A2N6D058"/>
<evidence type="ECO:0000256" key="8">
    <source>
        <dbReference type="ARBA" id="ARBA00023047"/>
    </source>
</evidence>
<protein>
    <submittedName>
        <fullName evidence="17">Sugar ABC transporter substrate-binding protein</fullName>
    </submittedName>
</protein>
<comment type="caution">
    <text evidence="17">The sequence shown here is derived from an EMBL/GenBank/DDBJ whole genome shotgun (WGS) entry which is preliminary data.</text>
</comment>
<feature type="domain" description="Polysaccharide export protein N-terminal" evidence="15">
    <location>
        <begin position="47"/>
        <end position="119"/>
    </location>
</feature>
<keyword evidence="9" id="KW-0406">Ion transport</keyword>
<evidence type="ECO:0000259" key="16">
    <source>
        <dbReference type="Pfam" id="PF22461"/>
    </source>
</evidence>
<evidence type="ECO:0000256" key="13">
    <source>
        <dbReference type="ARBA" id="ARBA00023237"/>
    </source>
</evidence>
<keyword evidence="7" id="KW-0732">Signal</keyword>
<dbReference type="Proteomes" id="UP000235015">
    <property type="component" value="Unassembled WGS sequence"/>
</dbReference>
<dbReference type="InterPro" id="IPR054765">
    <property type="entry name" value="SLBB_dom"/>
</dbReference>
<evidence type="ECO:0000256" key="1">
    <source>
        <dbReference type="ARBA" id="ARBA00004571"/>
    </source>
</evidence>
<dbReference type="STRING" id="1111735.GCA_000428045_02817"/>
<evidence type="ECO:0000256" key="9">
    <source>
        <dbReference type="ARBA" id="ARBA00023065"/>
    </source>
</evidence>
<dbReference type="PANTHER" id="PTHR33619">
    <property type="entry name" value="POLYSACCHARIDE EXPORT PROTEIN GFCE-RELATED"/>
    <property type="match status" value="1"/>
</dbReference>
<dbReference type="InterPro" id="IPR017477">
    <property type="entry name" value="PEP-CTERM_polysacc_export"/>
</dbReference>
<keyword evidence="13" id="KW-0998">Cell outer membrane</keyword>
<dbReference type="PANTHER" id="PTHR33619:SF3">
    <property type="entry name" value="POLYSACCHARIDE EXPORT PROTEIN GFCE-RELATED"/>
    <property type="match status" value="1"/>
</dbReference>
<organism evidence="17 18">
    <name type="scientific">Sedimenticola selenatireducens</name>
    <dbReference type="NCBI Taxonomy" id="191960"/>
    <lineage>
        <taxon>Bacteria</taxon>
        <taxon>Pseudomonadati</taxon>
        <taxon>Pseudomonadota</taxon>
        <taxon>Gammaproteobacteria</taxon>
        <taxon>Chromatiales</taxon>
        <taxon>Sedimenticolaceae</taxon>
        <taxon>Sedimenticola</taxon>
    </lineage>
</organism>
<dbReference type="InterPro" id="IPR049712">
    <property type="entry name" value="Poly_export"/>
</dbReference>
<dbReference type="EMBL" id="PKUN01000002">
    <property type="protein sequence ID" value="PLX63053.1"/>
    <property type="molecule type" value="Genomic_DNA"/>
</dbReference>
<dbReference type="GO" id="GO:0015288">
    <property type="term" value="F:porin activity"/>
    <property type="evidence" value="ECO:0007669"/>
    <property type="project" value="UniProtKB-KW"/>
</dbReference>
<dbReference type="GO" id="GO:0015159">
    <property type="term" value="F:polysaccharide transmembrane transporter activity"/>
    <property type="evidence" value="ECO:0007669"/>
    <property type="project" value="InterPro"/>
</dbReference>
<evidence type="ECO:0000256" key="6">
    <source>
        <dbReference type="ARBA" id="ARBA00022692"/>
    </source>
</evidence>
<name>A0A2N6D058_9GAMM</name>
<proteinExistence type="inferred from homology"/>
<keyword evidence="4" id="KW-1134">Transmembrane beta strand</keyword>
<evidence type="ECO:0000256" key="10">
    <source>
        <dbReference type="ARBA" id="ARBA00023114"/>
    </source>
</evidence>
<dbReference type="GO" id="GO:0046930">
    <property type="term" value="C:pore complex"/>
    <property type="evidence" value="ECO:0007669"/>
    <property type="project" value="UniProtKB-KW"/>
</dbReference>
<keyword evidence="8" id="KW-0625">Polysaccharide transport</keyword>
<dbReference type="Pfam" id="PF22461">
    <property type="entry name" value="SLBB_2"/>
    <property type="match status" value="1"/>
</dbReference>
<evidence type="ECO:0000256" key="7">
    <source>
        <dbReference type="ARBA" id="ARBA00022729"/>
    </source>
</evidence>
<evidence type="ECO:0000256" key="12">
    <source>
        <dbReference type="ARBA" id="ARBA00023139"/>
    </source>
</evidence>
<evidence type="ECO:0000313" key="18">
    <source>
        <dbReference type="Proteomes" id="UP000235015"/>
    </source>
</evidence>
<reference evidence="17 18" key="1">
    <citation type="submission" date="2017-11" db="EMBL/GenBank/DDBJ databases">
        <title>Genome-resolved metagenomics identifies genetic mobility, metabolic interactions, and unexpected diversity in perchlorate-reducing communities.</title>
        <authorList>
            <person name="Barnum T.P."/>
            <person name="Figueroa I.A."/>
            <person name="Carlstrom C.I."/>
            <person name="Lucas L.N."/>
            <person name="Engelbrektson A.L."/>
            <person name="Coates J.D."/>
        </authorList>
    </citation>
    <scope>NUCLEOTIDE SEQUENCE [LARGE SCALE GENOMIC DNA]</scope>
    <source>
        <strain evidence="17">BM301</strain>
    </source>
</reference>
<evidence type="ECO:0000256" key="2">
    <source>
        <dbReference type="ARBA" id="ARBA00009450"/>
    </source>
</evidence>
<dbReference type="Pfam" id="PF02563">
    <property type="entry name" value="Poly_export"/>
    <property type="match status" value="1"/>
</dbReference>
<dbReference type="Gene3D" id="3.30.1950.10">
    <property type="entry name" value="wza like domain"/>
    <property type="match status" value="1"/>
</dbReference>
<evidence type="ECO:0000256" key="14">
    <source>
        <dbReference type="ARBA" id="ARBA00023288"/>
    </source>
</evidence>
<comment type="similarity">
    <text evidence="2">Belongs to the BexD/CtrA/VexA family.</text>
</comment>
<dbReference type="InterPro" id="IPR003715">
    <property type="entry name" value="Poly_export_N"/>
</dbReference>
<keyword evidence="5" id="KW-0762">Sugar transport</keyword>
<comment type="subcellular location">
    <subcellularLocation>
        <location evidence="1">Cell outer membrane</location>
        <topology evidence="1">Multi-pass membrane protein</topology>
    </subcellularLocation>
</comment>
<gene>
    <name evidence="17" type="ORF">C0630_02510</name>
</gene>
<keyword evidence="10" id="KW-0626">Porin</keyword>
<dbReference type="Gene3D" id="3.10.560.10">
    <property type="entry name" value="Outer membrane lipoprotein wza domain like"/>
    <property type="match status" value="1"/>
</dbReference>
<accession>A0A2N6D058</accession>